<feature type="region of interest" description="Disordered" evidence="2">
    <location>
        <begin position="434"/>
        <end position="564"/>
    </location>
</feature>
<dbReference type="SMART" id="SM00220">
    <property type="entry name" value="S_TKc"/>
    <property type="match status" value="1"/>
</dbReference>
<evidence type="ECO:0000256" key="2">
    <source>
        <dbReference type="SAM" id="MobiDB-lite"/>
    </source>
</evidence>
<comment type="caution">
    <text evidence="4">The sequence shown here is derived from an EMBL/GenBank/DDBJ whole genome shotgun (WGS) entry which is preliminary data.</text>
</comment>
<feature type="compositionally biased region" description="Polar residues" evidence="2">
    <location>
        <begin position="23"/>
        <end position="36"/>
    </location>
</feature>
<dbReference type="EMBL" id="JARK01001569">
    <property type="protein sequence ID" value="EYB89301.1"/>
    <property type="molecule type" value="Genomic_DNA"/>
</dbReference>
<evidence type="ECO:0000256" key="1">
    <source>
        <dbReference type="ARBA" id="ARBA00012513"/>
    </source>
</evidence>
<feature type="domain" description="Protein kinase" evidence="3">
    <location>
        <begin position="128"/>
        <end position="403"/>
    </location>
</feature>
<organism evidence="4 5">
    <name type="scientific">Ancylostoma ceylanicum</name>
    <dbReference type="NCBI Taxonomy" id="53326"/>
    <lineage>
        <taxon>Eukaryota</taxon>
        <taxon>Metazoa</taxon>
        <taxon>Ecdysozoa</taxon>
        <taxon>Nematoda</taxon>
        <taxon>Chromadorea</taxon>
        <taxon>Rhabditida</taxon>
        <taxon>Rhabditina</taxon>
        <taxon>Rhabditomorpha</taxon>
        <taxon>Strongyloidea</taxon>
        <taxon>Ancylostomatidae</taxon>
        <taxon>Ancylostomatinae</taxon>
        <taxon>Ancylostoma</taxon>
    </lineage>
</organism>
<dbReference type="InterPro" id="IPR050235">
    <property type="entry name" value="CK1_Ser-Thr_kinase"/>
</dbReference>
<reference evidence="5" key="1">
    <citation type="journal article" date="2015" name="Nat. Genet.">
        <title>The genome and transcriptome of the zoonotic hookworm Ancylostoma ceylanicum identify infection-specific gene families.</title>
        <authorList>
            <person name="Schwarz E.M."/>
            <person name="Hu Y."/>
            <person name="Antoshechkin I."/>
            <person name="Miller M.M."/>
            <person name="Sternberg P.W."/>
            <person name="Aroian R.V."/>
        </authorList>
    </citation>
    <scope>NUCLEOTIDE SEQUENCE</scope>
    <source>
        <strain evidence="5">HY135</strain>
    </source>
</reference>
<feature type="compositionally biased region" description="Basic and acidic residues" evidence="2">
    <location>
        <begin position="484"/>
        <end position="507"/>
    </location>
</feature>
<proteinExistence type="predicted"/>
<dbReference type="PROSITE" id="PS50011">
    <property type="entry name" value="PROTEIN_KINASE_DOM"/>
    <property type="match status" value="1"/>
</dbReference>
<dbReference type="SUPFAM" id="SSF56112">
    <property type="entry name" value="Protein kinase-like (PK-like)"/>
    <property type="match status" value="1"/>
</dbReference>
<gene>
    <name evidence="4" type="primary">Acey_s0233.g3084</name>
    <name evidence="4" type="synonym">Acey-rod-1</name>
    <name evidence="4" type="ORF">Y032_0233g3084</name>
</gene>
<name>A0A016SG20_9BILA</name>
<dbReference type="OrthoDB" id="5868545at2759"/>
<evidence type="ECO:0000259" key="3">
    <source>
        <dbReference type="PROSITE" id="PS50011"/>
    </source>
</evidence>
<dbReference type="PANTHER" id="PTHR11909">
    <property type="entry name" value="CASEIN KINASE-RELATED"/>
    <property type="match status" value="1"/>
</dbReference>
<evidence type="ECO:0000313" key="4">
    <source>
        <dbReference type="EMBL" id="EYB89301.1"/>
    </source>
</evidence>
<dbReference type="GO" id="GO:0005524">
    <property type="term" value="F:ATP binding"/>
    <property type="evidence" value="ECO:0007669"/>
    <property type="project" value="InterPro"/>
</dbReference>
<feature type="region of interest" description="Disordered" evidence="2">
    <location>
        <begin position="1"/>
        <end position="42"/>
    </location>
</feature>
<sequence>MGRKKKKKKSVSESVGSKESGVDDSSQSESDSATVSEKTKTEVLPVAAKKPVMPGAMVKARRHPPWYNVRILEEERPDLLGPDGKLNLEKEDAALMDMFIRDKSDLHTGDLIITDDNLDEEDRHFNRYEVQLKYNEGRYTALYLISRQVCANNELEEKNVLYAMKTSIRPNSANIVLRMKRELRILNELKKAKCPYSPIPIDSGRVADLPFIVMNLLDRNLEKLREQTGAFKPATVFYIAMEVMSALAFLHSHRYIHRDVKLTNICIGSGQAVARIFLIDYGDTVKSGKKIRYGTPDAFTLPFWSLDAHKRGLARERGDAESWFYVLVELLAPGCLPWNKMNAEADVQAAKQTLWSEGPNLTSSPHVHLLQELIRISGNSFDHETAKMIARDGLDTNRSGPLALEWAPPAVKINFQPLQQTSLKKLGARIAALKKGQGKTSEKAAKPAPADAVKKPAEVPTKGAQPAPEVPAQLTSKRKVRPLKTLEKSVEQTKASKEMVTEARTGDGLKGSARGRKQGDPSPKRAIAVRKMRSKEGQQNKPPVAPRRLTTARRPANGGKIRKK</sequence>
<dbReference type="EC" id="2.7.11.1" evidence="1"/>
<dbReference type="InterPro" id="IPR000719">
    <property type="entry name" value="Prot_kinase_dom"/>
</dbReference>
<feature type="compositionally biased region" description="Low complexity" evidence="2">
    <location>
        <begin position="546"/>
        <end position="556"/>
    </location>
</feature>
<dbReference type="Gene3D" id="1.10.510.10">
    <property type="entry name" value="Transferase(Phosphotransferase) domain 1"/>
    <property type="match status" value="1"/>
</dbReference>
<protein>
    <recommendedName>
        <fullName evidence="1">non-specific serine/threonine protein kinase</fullName>
        <ecNumber evidence="1">2.7.11.1</ecNumber>
    </recommendedName>
</protein>
<dbReference type="InterPro" id="IPR008271">
    <property type="entry name" value="Ser/Thr_kinase_AS"/>
</dbReference>
<dbReference type="Proteomes" id="UP000024635">
    <property type="component" value="Unassembled WGS sequence"/>
</dbReference>
<accession>A0A016SG20</accession>
<evidence type="ECO:0000313" key="5">
    <source>
        <dbReference type="Proteomes" id="UP000024635"/>
    </source>
</evidence>
<dbReference type="InterPro" id="IPR011009">
    <property type="entry name" value="Kinase-like_dom_sf"/>
</dbReference>
<dbReference type="PROSITE" id="PS00108">
    <property type="entry name" value="PROTEIN_KINASE_ST"/>
    <property type="match status" value="1"/>
</dbReference>
<dbReference type="GO" id="GO:0004674">
    <property type="term" value="F:protein serine/threonine kinase activity"/>
    <property type="evidence" value="ECO:0007669"/>
    <property type="project" value="UniProtKB-EC"/>
</dbReference>
<keyword evidence="5" id="KW-1185">Reference proteome</keyword>
<dbReference type="AlphaFoldDB" id="A0A016SG20"/>
<dbReference type="Pfam" id="PF00069">
    <property type="entry name" value="Pkinase"/>
    <property type="match status" value="1"/>
</dbReference>